<dbReference type="PANTHER" id="PTHR48022:SF52">
    <property type="entry name" value="SUGAR TRANSPORTER, PUTATIVE-RELATED"/>
    <property type="match status" value="1"/>
</dbReference>
<evidence type="ECO:0000256" key="4">
    <source>
        <dbReference type="ARBA" id="ARBA00022692"/>
    </source>
</evidence>
<evidence type="ECO:0000256" key="3">
    <source>
        <dbReference type="ARBA" id="ARBA00022448"/>
    </source>
</evidence>
<evidence type="ECO:0000313" key="9">
    <source>
        <dbReference type="EMBL" id="KAH7127611.1"/>
    </source>
</evidence>
<evidence type="ECO:0000313" key="10">
    <source>
        <dbReference type="Proteomes" id="UP000738349"/>
    </source>
</evidence>
<dbReference type="PROSITE" id="PS00216">
    <property type="entry name" value="SUGAR_TRANSPORT_1"/>
    <property type="match status" value="1"/>
</dbReference>
<evidence type="ECO:0000256" key="7">
    <source>
        <dbReference type="SAM" id="Phobius"/>
    </source>
</evidence>
<dbReference type="InterPro" id="IPR036259">
    <property type="entry name" value="MFS_trans_sf"/>
</dbReference>
<evidence type="ECO:0000256" key="6">
    <source>
        <dbReference type="ARBA" id="ARBA00023136"/>
    </source>
</evidence>
<keyword evidence="4 7" id="KW-0812">Transmembrane</keyword>
<keyword evidence="10" id="KW-1185">Reference proteome</keyword>
<name>A0A9P9DYN8_9HYPO</name>
<protein>
    <submittedName>
        <fullName evidence="9">General substrate transporter</fullName>
    </submittedName>
</protein>
<dbReference type="EMBL" id="JAGMUV010000019">
    <property type="protein sequence ID" value="KAH7127611.1"/>
    <property type="molecule type" value="Genomic_DNA"/>
</dbReference>
<dbReference type="OrthoDB" id="6133115at2759"/>
<dbReference type="GO" id="GO:0016020">
    <property type="term" value="C:membrane"/>
    <property type="evidence" value="ECO:0007669"/>
    <property type="project" value="UniProtKB-SubCell"/>
</dbReference>
<dbReference type="FunFam" id="1.20.1250.20:FF:000134">
    <property type="entry name" value="MFS sugar transporter protein"/>
    <property type="match status" value="1"/>
</dbReference>
<dbReference type="PANTHER" id="PTHR48022">
    <property type="entry name" value="PLASTIDIC GLUCOSE TRANSPORTER 4"/>
    <property type="match status" value="1"/>
</dbReference>
<feature type="transmembrane region" description="Helical" evidence="7">
    <location>
        <begin position="353"/>
        <end position="373"/>
    </location>
</feature>
<dbReference type="Proteomes" id="UP000738349">
    <property type="component" value="Unassembled WGS sequence"/>
</dbReference>
<dbReference type="GO" id="GO:0005351">
    <property type="term" value="F:carbohydrate:proton symporter activity"/>
    <property type="evidence" value="ECO:0007669"/>
    <property type="project" value="TreeGrafter"/>
</dbReference>
<dbReference type="AlphaFoldDB" id="A0A9P9DYN8"/>
<feature type="transmembrane region" description="Helical" evidence="7">
    <location>
        <begin position="71"/>
        <end position="89"/>
    </location>
</feature>
<comment type="caution">
    <text evidence="9">The sequence shown here is derived from an EMBL/GenBank/DDBJ whole genome shotgun (WGS) entry which is preliminary data.</text>
</comment>
<comment type="similarity">
    <text evidence="2">Belongs to the major facilitator superfamily. Sugar transporter (TC 2.A.1.1) family.</text>
</comment>
<feature type="transmembrane region" description="Helical" evidence="7">
    <location>
        <begin position="257"/>
        <end position="278"/>
    </location>
</feature>
<feature type="transmembrane region" description="Helical" evidence="7">
    <location>
        <begin position="40"/>
        <end position="59"/>
    </location>
</feature>
<dbReference type="PRINTS" id="PR00171">
    <property type="entry name" value="SUGRTRNSPORT"/>
</dbReference>
<sequence>MFHCVGLCGTLFFNGYDGSLFNGLQSIDQWQEYFNHPDPVTLGLMNSAGFLPGFIASFCGDRLAHYFGRRWSVWIGSVIVIVGAIVMSLSTNVGIFCAGRAVMGFGTYLALAVAPSLLQEIAHPRFRAQISCFLANKTDTSIYYFAAIISAGTCMGCMSIVGDNSWRIPCWVQIVGPALTLIMTATMPESPRWLAKNDKADEAKRILIKYHANSTEDDPLVEYEFREICEALKDESVNNQTKYSDLVKGRGNIHRMAICLIVAVGTNWVGNGIVSYYLSPIMNSLGITSTITQLQTLLGLQFWNLIISTLAAIYVDRVGRRPLWLASTGGMLITFSVVMGLSAEYAKSSRKSVGAAAIPFLFLFYGSYDLAWTPLAYSYPVEIFPFSLRTKGQAIFIAVQTMAVSINTWVNPIALDALHWK</sequence>
<dbReference type="SUPFAM" id="SSF103473">
    <property type="entry name" value="MFS general substrate transporter"/>
    <property type="match status" value="1"/>
</dbReference>
<dbReference type="Pfam" id="PF00083">
    <property type="entry name" value="Sugar_tr"/>
    <property type="match status" value="1"/>
</dbReference>
<keyword evidence="6 7" id="KW-0472">Membrane</keyword>
<organism evidence="9 10">
    <name type="scientific">Dactylonectria macrodidyma</name>
    <dbReference type="NCBI Taxonomy" id="307937"/>
    <lineage>
        <taxon>Eukaryota</taxon>
        <taxon>Fungi</taxon>
        <taxon>Dikarya</taxon>
        <taxon>Ascomycota</taxon>
        <taxon>Pezizomycotina</taxon>
        <taxon>Sordariomycetes</taxon>
        <taxon>Hypocreomycetidae</taxon>
        <taxon>Hypocreales</taxon>
        <taxon>Nectriaceae</taxon>
        <taxon>Dactylonectria</taxon>
    </lineage>
</organism>
<dbReference type="InterPro" id="IPR050360">
    <property type="entry name" value="MFS_Sugar_Transporters"/>
</dbReference>
<dbReference type="Gene3D" id="1.20.1250.20">
    <property type="entry name" value="MFS general substrate transporter like domains"/>
    <property type="match status" value="1"/>
</dbReference>
<feature type="transmembrane region" description="Helical" evidence="7">
    <location>
        <begin position="322"/>
        <end position="341"/>
    </location>
</feature>
<feature type="transmembrane region" description="Helical" evidence="7">
    <location>
        <begin position="142"/>
        <end position="162"/>
    </location>
</feature>
<proteinExistence type="inferred from homology"/>
<feature type="transmembrane region" description="Helical" evidence="7">
    <location>
        <begin position="394"/>
        <end position="415"/>
    </location>
</feature>
<reference evidence="9" key="1">
    <citation type="journal article" date="2021" name="Nat. Commun.">
        <title>Genetic determinants of endophytism in the Arabidopsis root mycobiome.</title>
        <authorList>
            <person name="Mesny F."/>
            <person name="Miyauchi S."/>
            <person name="Thiergart T."/>
            <person name="Pickel B."/>
            <person name="Atanasova L."/>
            <person name="Karlsson M."/>
            <person name="Huettel B."/>
            <person name="Barry K.W."/>
            <person name="Haridas S."/>
            <person name="Chen C."/>
            <person name="Bauer D."/>
            <person name="Andreopoulos W."/>
            <person name="Pangilinan J."/>
            <person name="LaButti K."/>
            <person name="Riley R."/>
            <person name="Lipzen A."/>
            <person name="Clum A."/>
            <person name="Drula E."/>
            <person name="Henrissat B."/>
            <person name="Kohler A."/>
            <person name="Grigoriev I.V."/>
            <person name="Martin F.M."/>
            <person name="Hacquard S."/>
        </authorList>
    </citation>
    <scope>NUCLEOTIDE SEQUENCE</scope>
    <source>
        <strain evidence="9">MPI-CAGE-AT-0147</strain>
    </source>
</reference>
<evidence type="ECO:0000256" key="2">
    <source>
        <dbReference type="ARBA" id="ARBA00010992"/>
    </source>
</evidence>
<dbReference type="InterPro" id="IPR003663">
    <property type="entry name" value="Sugar/inositol_transpt"/>
</dbReference>
<feature type="transmembrane region" description="Helical" evidence="7">
    <location>
        <begin position="298"/>
        <end position="315"/>
    </location>
</feature>
<keyword evidence="5 7" id="KW-1133">Transmembrane helix</keyword>
<keyword evidence="3" id="KW-0813">Transport</keyword>
<comment type="subcellular location">
    <subcellularLocation>
        <location evidence="1">Membrane</location>
        <topology evidence="1">Multi-pass membrane protein</topology>
    </subcellularLocation>
</comment>
<evidence type="ECO:0000256" key="1">
    <source>
        <dbReference type="ARBA" id="ARBA00004141"/>
    </source>
</evidence>
<feature type="domain" description="Major facilitator superfamily (MFS) profile" evidence="8">
    <location>
        <begin position="3"/>
        <end position="421"/>
    </location>
</feature>
<accession>A0A9P9DYN8</accession>
<dbReference type="InterPro" id="IPR005829">
    <property type="entry name" value="Sugar_transporter_CS"/>
</dbReference>
<dbReference type="PROSITE" id="PS50850">
    <property type="entry name" value="MFS"/>
    <property type="match status" value="1"/>
</dbReference>
<gene>
    <name evidence="9" type="ORF">EDB81DRAFT_662702</name>
</gene>
<evidence type="ECO:0000256" key="5">
    <source>
        <dbReference type="ARBA" id="ARBA00022989"/>
    </source>
</evidence>
<dbReference type="InterPro" id="IPR005828">
    <property type="entry name" value="MFS_sugar_transport-like"/>
</dbReference>
<dbReference type="InterPro" id="IPR020846">
    <property type="entry name" value="MFS_dom"/>
</dbReference>
<evidence type="ECO:0000259" key="8">
    <source>
        <dbReference type="PROSITE" id="PS50850"/>
    </source>
</evidence>